<dbReference type="PANTHER" id="PTHR43708">
    <property type="entry name" value="CONSERVED EXPRESSED OXIDOREDUCTASE (EUROFUNG)"/>
    <property type="match status" value="1"/>
</dbReference>
<dbReference type="Gene3D" id="3.40.50.720">
    <property type="entry name" value="NAD(P)-binding Rossmann-like Domain"/>
    <property type="match status" value="1"/>
</dbReference>
<keyword evidence="7" id="KW-1185">Reference proteome</keyword>
<dbReference type="RefSeq" id="WP_169681007.1">
    <property type="nucleotide sequence ID" value="NZ_JABBNU010000005.1"/>
</dbReference>
<dbReference type="Gene3D" id="3.30.360.10">
    <property type="entry name" value="Dihydrodipicolinate Reductase, domain 2"/>
    <property type="match status" value="1"/>
</dbReference>
<feature type="compositionally biased region" description="Basic and acidic residues" evidence="3">
    <location>
        <begin position="281"/>
        <end position="290"/>
    </location>
</feature>
<comment type="similarity">
    <text evidence="1">Belongs to the Gfo/Idh/MocA family.</text>
</comment>
<sequence>MSQSNETIKVGISGFGMAGSVFHAPIIASCSKTELVAINTSNPQAEHTIKETYPNVNIFQSYEDLLASNVDLIVIPTPNETHFQLAKQALEAGKNVVIDKPMTVTSKEAEELIKLANSKNLVLSVYHNRRWDTDFLTLQKVIKEDRLGNIVDAGISFNRFRDFLKDNWREKDVPGGGILYDLGPHLIDQAVCLFGMPDEVYADIRKQRPEAVVEDRFTIILFYPDKRVTLNAGMLASWQGPKILVQGTKGAYLKYGLDPQEALLKKGKTPADSPSLWGKQSSERQPKIIHPDGTQENLTAIPGDYRGYYSNIATSILEKSTPEVTGIDGLNTIKIIEAAISSSKEKKNISL</sequence>
<evidence type="ECO:0000313" key="6">
    <source>
        <dbReference type="EMBL" id="NMM48767.1"/>
    </source>
</evidence>
<evidence type="ECO:0000256" key="2">
    <source>
        <dbReference type="ARBA" id="ARBA00023002"/>
    </source>
</evidence>
<dbReference type="Pfam" id="PF01408">
    <property type="entry name" value="GFO_IDH_MocA"/>
    <property type="match status" value="1"/>
</dbReference>
<dbReference type="GO" id="GO:0000166">
    <property type="term" value="F:nucleotide binding"/>
    <property type="evidence" value="ECO:0007669"/>
    <property type="project" value="InterPro"/>
</dbReference>
<dbReference type="InterPro" id="IPR000683">
    <property type="entry name" value="Gfo/Idh/MocA-like_OxRdtase_N"/>
</dbReference>
<feature type="region of interest" description="Disordered" evidence="3">
    <location>
        <begin position="267"/>
        <end position="294"/>
    </location>
</feature>
<dbReference type="Proteomes" id="UP000559010">
    <property type="component" value="Unassembled WGS sequence"/>
</dbReference>
<keyword evidence="2" id="KW-0560">Oxidoreductase</keyword>
<feature type="domain" description="Gfo/Idh/MocA-like oxidoreductase N-terminal" evidence="4">
    <location>
        <begin position="8"/>
        <end position="127"/>
    </location>
</feature>
<organism evidence="6 7">
    <name type="scientific">Marinigracilibium pacificum</name>
    <dbReference type="NCBI Taxonomy" id="2729599"/>
    <lineage>
        <taxon>Bacteria</taxon>
        <taxon>Pseudomonadati</taxon>
        <taxon>Bacteroidota</taxon>
        <taxon>Cytophagia</taxon>
        <taxon>Cytophagales</taxon>
        <taxon>Flammeovirgaceae</taxon>
        <taxon>Marinigracilibium</taxon>
    </lineage>
</organism>
<dbReference type="PANTHER" id="PTHR43708:SF5">
    <property type="entry name" value="CONSERVED EXPRESSED OXIDOREDUCTASE (EUROFUNG)-RELATED"/>
    <property type="match status" value="1"/>
</dbReference>
<comment type="caution">
    <text evidence="6">The sequence shown here is derived from an EMBL/GenBank/DDBJ whole genome shotgun (WGS) entry which is preliminary data.</text>
</comment>
<protein>
    <submittedName>
        <fullName evidence="6">Oxidoreductase</fullName>
    </submittedName>
</protein>
<dbReference type="AlphaFoldDB" id="A0A848IWR7"/>
<evidence type="ECO:0000259" key="4">
    <source>
        <dbReference type="Pfam" id="PF01408"/>
    </source>
</evidence>
<evidence type="ECO:0000256" key="1">
    <source>
        <dbReference type="ARBA" id="ARBA00010928"/>
    </source>
</evidence>
<dbReference type="InterPro" id="IPR036291">
    <property type="entry name" value="NAD(P)-bd_dom_sf"/>
</dbReference>
<name>A0A848IWR7_9BACT</name>
<dbReference type="SUPFAM" id="SSF51735">
    <property type="entry name" value="NAD(P)-binding Rossmann-fold domains"/>
    <property type="match status" value="1"/>
</dbReference>
<dbReference type="EMBL" id="JABBNU010000005">
    <property type="protein sequence ID" value="NMM48767.1"/>
    <property type="molecule type" value="Genomic_DNA"/>
</dbReference>
<accession>A0A848IWR7</accession>
<feature type="domain" description="Gfo/Idh/MocA-like oxidoreductase C-terminal" evidence="5">
    <location>
        <begin position="140"/>
        <end position="350"/>
    </location>
</feature>
<dbReference type="NCBIfam" id="NF008607">
    <property type="entry name" value="PRK11579.1"/>
    <property type="match status" value="1"/>
</dbReference>
<gene>
    <name evidence="6" type="ORF">HH304_10185</name>
</gene>
<reference evidence="6 7" key="1">
    <citation type="submission" date="2020-04" db="EMBL/GenBank/DDBJ databases">
        <title>Flammeovirgaceae bacterium KN852 isolated from deep sea.</title>
        <authorList>
            <person name="Zhang D.-C."/>
        </authorList>
    </citation>
    <scope>NUCLEOTIDE SEQUENCE [LARGE SCALE GENOMIC DNA]</scope>
    <source>
        <strain evidence="6 7">KN852</strain>
    </source>
</reference>
<dbReference type="InterPro" id="IPR004104">
    <property type="entry name" value="Gfo/Idh/MocA-like_OxRdtase_C"/>
</dbReference>
<evidence type="ECO:0000313" key="7">
    <source>
        <dbReference type="Proteomes" id="UP000559010"/>
    </source>
</evidence>
<proteinExistence type="inferred from homology"/>
<evidence type="ECO:0000259" key="5">
    <source>
        <dbReference type="Pfam" id="PF02894"/>
    </source>
</evidence>
<dbReference type="Pfam" id="PF02894">
    <property type="entry name" value="GFO_IDH_MocA_C"/>
    <property type="match status" value="1"/>
</dbReference>
<dbReference type="GO" id="GO:0016491">
    <property type="term" value="F:oxidoreductase activity"/>
    <property type="evidence" value="ECO:0007669"/>
    <property type="project" value="UniProtKB-KW"/>
</dbReference>
<evidence type="ECO:0000256" key="3">
    <source>
        <dbReference type="SAM" id="MobiDB-lite"/>
    </source>
</evidence>
<dbReference type="InterPro" id="IPR051317">
    <property type="entry name" value="Gfo/Idh/MocA_oxidoreduct"/>
</dbReference>